<name>A0A0P1KZK6_9SACH</name>
<evidence type="ECO:0000313" key="9">
    <source>
        <dbReference type="Proteomes" id="UP000236544"/>
    </source>
</evidence>
<dbReference type="PANTHER" id="PTHR10997">
    <property type="entry name" value="IMPORTIN-7, 8, 11"/>
    <property type="match status" value="1"/>
</dbReference>
<dbReference type="GO" id="GO:0005829">
    <property type="term" value="C:cytosol"/>
    <property type="evidence" value="ECO:0007669"/>
    <property type="project" value="TreeGrafter"/>
</dbReference>
<dbReference type="SUPFAM" id="SSF48371">
    <property type="entry name" value="ARM repeat"/>
    <property type="match status" value="1"/>
</dbReference>
<reference evidence="9" key="1">
    <citation type="submission" date="2015-10" db="EMBL/GenBank/DDBJ databases">
        <authorList>
            <person name="Devillers H."/>
        </authorList>
    </citation>
    <scope>NUCLEOTIDE SEQUENCE [LARGE SCALE GENOMIC DNA]</scope>
</reference>
<dbReference type="GO" id="GO:0031267">
    <property type="term" value="F:small GTPase binding"/>
    <property type="evidence" value="ECO:0007669"/>
    <property type="project" value="InterPro"/>
</dbReference>
<accession>A0A0P1KZK6</accession>
<evidence type="ECO:0000256" key="1">
    <source>
        <dbReference type="ARBA" id="ARBA00004123"/>
    </source>
</evidence>
<dbReference type="OrthoDB" id="760868at2759"/>
<dbReference type="Pfam" id="PF03810">
    <property type="entry name" value="IBN_N"/>
    <property type="match status" value="1"/>
</dbReference>
<dbReference type="PANTHER" id="PTHR10997:SF18">
    <property type="entry name" value="D-IMPORTIN 7_RANBP7"/>
    <property type="match status" value="1"/>
</dbReference>
<dbReference type="InterPro" id="IPR011989">
    <property type="entry name" value="ARM-like"/>
</dbReference>
<evidence type="ECO:0000256" key="6">
    <source>
        <dbReference type="ARBA" id="ARBA00023242"/>
    </source>
</evidence>
<dbReference type="InterPro" id="IPR016024">
    <property type="entry name" value="ARM-type_fold"/>
</dbReference>
<protein>
    <submittedName>
        <fullName evidence="8">LAQU0S22e00804g1_1</fullName>
    </submittedName>
</protein>
<evidence type="ECO:0000256" key="4">
    <source>
        <dbReference type="ARBA" id="ARBA00022490"/>
    </source>
</evidence>
<evidence type="ECO:0000256" key="5">
    <source>
        <dbReference type="ARBA" id="ARBA00022927"/>
    </source>
</evidence>
<evidence type="ECO:0000313" key="8">
    <source>
        <dbReference type="EMBL" id="CUS24949.1"/>
    </source>
</evidence>
<dbReference type="AlphaFoldDB" id="A0A0P1KZK6"/>
<dbReference type="GO" id="GO:0006606">
    <property type="term" value="P:protein import into nucleus"/>
    <property type="evidence" value="ECO:0007669"/>
    <property type="project" value="TreeGrafter"/>
</dbReference>
<proteinExistence type="predicted"/>
<keyword evidence="6" id="KW-0539">Nucleus</keyword>
<dbReference type="SMART" id="SM00913">
    <property type="entry name" value="IBN_N"/>
    <property type="match status" value="1"/>
</dbReference>
<dbReference type="InterPro" id="IPR001494">
    <property type="entry name" value="Importin-beta_N"/>
</dbReference>
<dbReference type="PROSITE" id="PS50166">
    <property type="entry name" value="IMPORTIN_B_NT"/>
    <property type="match status" value="1"/>
</dbReference>
<dbReference type="EMBL" id="LN890550">
    <property type="protein sequence ID" value="CUS24949.1"/>
    <property type="molecule type" value="Genomic_DNA"/>
</dbReference>
<gene>
    <name evidence="8" type="ORF">LAQU0_S22e00804g</name>
</gene>
<keyword evidence="9" id="KW-1185">Reference proteome</keyword>
<keyword evidence="3" id="KW-0813">Transport</keyword>
<dbReference type="Proteomes" id="UP000236544">
    <property type="component" value="Unassembled WGS sequence"/>
</dbReference>
<dbReference type="FunFam" id="1.25.10.10:FF:000244">
    <property type="entry name" value="Nonsense-mediated mRNA decay protein"/>
    <property type="match status" value="1"/>
</dbReference>
<evidence type="ECO:0000256" key="2">
    <source>
        <dbReference type="ARBA" id="ARBA00004496"/>
    </source>
</evidence>
<evidence type="ECO:0000259" key="7">
    <source>
        <dbReference type="PROSITE" id="PS50166"/>
    </source>
</evidence>
<dbReference type="GO" id="GO:0005635">
    <property type="term" value="C:nuclear envelope"/>
    <property type="evidence" value="ECO:0007669"/>
    <property type="project" value="TreeGrafter"/>
</dbReference>
<sequence>MDPNTLLQCFAGTLDHDHNTRTEAESQLKLAGGTPGFLGACLDIISAADIPENIKLSASLYFKNKILYGWSGKKQGKNELLDFTVDNDEKPVVKDMLVKALVQSSIYSPNCIRLLQPALSTIIGEDYPQKRWDSLLNSSFELLGSNDINSAHVGLLCLSEIFRTYRWKDNDSRQELEHIIMKFFPLLLEFATSNLLNEGRNVENAKVGDMVKLVLKIYKFVTYHDLPFTLQRPENFISWANLHVAIIQQPLPTQMLASMDTESRESFSWIKAKKWAYANMSRLFQRYASTSLSRKFDYNEFKTLYLQQFLPQLLQLFFQQIEQWSSKSLWLSDEAIYHILGYIEQTVIQKATWPLVKPHYTIILEHVIYPLLCPTEKSLETFETDPQEYIHRNLELWDDNYSPDFAALSLLSTCVTKRGKSTLVPTVHFVTEKLQQNLNDFESSEKVIEAESSLRMISNIIDRLFQKNSPFANEAEDILSNFVFPFFLSSQEFLKARVCEICSKLGDYQFRNENTLHTVYNGVISCFMQDSDCLPVELLAALALQAFIHVPQFQEPISANVVQMTQKLLRISNEIESDAISGVLQEFVECFSEQLQPFGIELMNDLVQQFLKLAIDLQDSSNYDINLIADKSDLPDDTDKQMAALGILSTAISILLSFENSHEIVRSLEQSFYPAAEFILKNEMEDFYGEVCEFLENSTFLLRNISPISWKVLELIGECNRKDESMVSFYLDDFMLAFNNYLVYGQDELKKNQFYSNILFEVYCKAMSSDDNGLDEMVSIFELSQKLVLALGPKTPNEYIKRFLQDALTSINSEAQHIKENIAFSVSAFNVICACLTCYPLNTINCLNVNGALNSFFSMWFDFFIPNYKRVYDIKLSAMALLSLVNEVGLQDFGDLTMAHALPKSCSMIVRLLSTFPHALKALEEKRKEYSSDALQEGTNIDWEDVSQFDEASDEDGENDEDYLEFLKQDLKFVEGESNAYSQSESFEDLEEDPLSGSVIDTINIYHVLKTVTSALQEDQVKYQAFTSDLSPEDQQTFLQLINL</sequence>
<organism evidence="8 9">
    <name type="scientific">Lachancea quebecensis</name>
    <dbReference type="NCBI Taxonomy" id="1654605"/>
    <lineage>
        <taxon>Eukaryota</taxon>
        <taxon>Fungi</taxon>
        <taxon>Dikarya</taxon>
        <taxon>Ascomycota</taxon>
        <taxon>Saccharomycotina</taxon>
        <taxon>Saccharomycetes</taxon>
        <taxon>Saccharomycetales</taxon>
        <taxon>Saccharomycetaceae</taxon>
        <taxon>Lachancea</taxon>
    </lineage>
</organism>
<evidence type="ECO:0000256" key="3">
    <source>
        <dbReference type="ARBA" id="ARBA00022448"/>
    </source>
</evidence>
<keyword evidence="4" id="KW-0963">Cytoplasm</keyword>
<comment type="subcellular location">
    <subcellularLocation>
        <location evidence="2">Cytoplasm</location>
    </subcellularLocation>
    <subcellularLocation>
        <location evidence="1">Nucleus</location>
    </subcellularLocation>
</comment>
<dbReference type="Gene3D" id="1.25.10.10">
    <property type="entry name" value="Leucine-rich Repeat Variant"/>
    <property type="match status" value="1"/>
</dbReference>
<feature type="domain" description="Importin N-terminal" evidence="7">
    <location>
        <begin position="24"/>
        <end position="103"/>
    </location>
</feature>
<keyword evidence="5" id="KW-0653">Protein transport</keyword>